<sequence>MFWTTGTIFIFCSALSSALCCDWFTHYSDLRNSSMTLIEVMGGDFTNEQCPVAFPYNLYKKMEKRNMESQLLFIRNSLKQIYDLYRYGNLSSTAWDFVKTLDFLESVNRQIKELDSCVIQILIYYWLKYSLTEVLTVVLYLQDSSSACWEIIRKETKRHLDQLDLLGNRLGDAFRGRSATTRRH</sequence>
<evidence type="ECO:0000256" key="1">
    <source>
        <dbReference type="SAM" id="SignalP"/>
    </source>
</evidence>
<keyword evidence="1" id="KW-0732">Signal</keyword>
<dbReference type="SUPFAM" id="SSF47266">
    <property type="entry name" value="4-helical cytokines"/>
    <property type="match status" value="1"/>
</dbReference>
<evidence type="ECO:0000313" key="2">
    <source>
        <dbReference type="Ensembl" id="ENSKMAP00000009412.1"/>
    </source>
</evidence>
<dbReference type="STRING" id="37003.ENSKMAP00000009412"/>
<dbReference type="InterPro" id="IPR009079">
    <property type="entry name" value="4_helix_cytokine-like_core"/>
</dbReference>
<organism evidence="2 3">
    <name type="scientific">Kryptolebias marmoratus</name>
    <name type="common">Mangrove killifish</name>
    <name type="synonym">Rivulus marmoratus</name>
    <dbReference type="NCBI Taxonomy" id="37003"/>
    <lineage>
        <taxon>Eukaryota</taxon>
        <taxon>Metazoa</taxon>
        <taxon>Chordata</taxon>
        <taxon>Craniata</taxon>
        <taxon>Vertebrata</taxon>
        <taxon>Euteleostomi</taxon>
        <taxon>Actinopterygii</taxon>
        <taxon>Neopterygii</taxon>
        <taxon>Teleostei</taxon>
        <taxon>Neoteleostei</taxon>
        <taxon>Acanthomorphata</taxon>
        <taxon>Ovalentaria</taxon>
        <taxon>Atherinomorphae</taxon>
        <taxon>Cyprinodontiformes</taxon>
        <taxon>Rivulidae</taxon>
        <taxon>Kryptolebias</taxon>
    </lineage>
</organism>
<name>A0A3Q3F7G3_KRYMA</name>
<dbReference type="Ensembl" id="ENSKMAT00000009554.1">
    <property type="protein sequence ID" value="ENSKMAP00000009412.1"/>
    <property type="gene ID" value="ENSKMAG00000007047.1"/>
</dbReference>
<protein>
    <submittedName>
        <fullName evidence="2">Interferon a3-like</fullName>
    </submittedName>
</protein>
<evidence type="ECO:0000313" key="3">
    <source>
        <dbReference type="Proteomes" id="UP000264800"/>
    </source>
</evidence>
<reference evidence="2" key="1">
    <citation type="submission" date="2025-08" db="UniProtKB">
        <authorList>
            <consortium name="Ensembl"/>
        </authorList>
    </citation>
    <scope>IDENTIFICATION</scope>
</reference>
<dbReference type="Gene3D" id="1.20.1250.10">
    <property type="match status" value="1"/>
</dbReference>
<dbReference type="AlphaFoldDB" id="A0A3Q3F7G3"/>
<feature type="signal peptide" evidence="1">
    <location>
        <begin position="1"/>
        <end position="18"/>
    </location>
</feature>
<keyword evidence="3" id="KW-1185">Reference proteome</keyword>
<dbReference type="GeneTree" id="ENSGT00510000050089"/>
<proteinExistence type="predicted"/>
<dbReference type="Proteomes" id="UP000264800">
    <property type="component" value="Unplaced"/>
</dbReference>
<feature type="chain" id="PRO_5018758929" evidence="1">
    <location>
        <begin position="19"/>
        <end position="184"/>
    </location>
</feature>
<reference evidence="2" key="2">
    <citation type="submission" date="2025-09" db="UniProtKB">
        <authorList>
            <consortium name="Ensembl"/>
        </authorList>
    </citation>
    <scope>IDENTIFICATION</scope>
</reference>
<accession>A0A3Q3F7G3</accession>